<dbReference type="OrthoDB" id="3252737at2759"/>
<evidence type="ECO:0000313" key="2">
    <source>
        <dbReference type="EMBL" id="KIM76751.1"/>
    </source>
</evidence>
<sequence length="270" mass="29439">MSYSAFACALSPLSAAIGAVSTSKEDEDVRRIGRHTTLQAASSVDELLAMIPQDYRHILCEPLLGVANTVTKLCLARATLSRWQSHHAAGTFLPHIRVKAPEVQLLKDFGEDNEGATHRSNLEKAHKAYLVTLLDNSIRAKSDDVMFLEKALDAQRLFDEIAPAVKTRALDILVKSKLPVFTQSETGELSLSGWKENSIAADLGQTILSDIPVYCFRVVSIVEARDHAATTKVKAKKQLHQAADAEMADATKPGPSIQSMIDKAGPRKKI</sequence>
<feature type="region of interest" description="Disordered" evidence="1">
    <location>
        <begin position="244"/>
        <end position="270"/>
    </location>
</feature>
<protein>
    <submittedName>
        <fullName evidence="2">Uncharacterized protein</fullName>
    </submittedName>
</protein>
<reference evidence="2 3" key="1">
    <citation type="submission" date="2014-04" db="EMBL/GenBank/DDBJ databases">
        <authorList>
            <consortium name="DOE Joint Genome Institute"/>
            <person name="Kuo A."/>
            <person name="Tarkka M."/>
            <person name="Buscot F."/>
            <person name="Kohler A."/>
            <person name="Nagy L.G."/>
            <person name="Floudas D."/>
            <person name="Copeland A."/>
            <person name="Barry K.W."/>
            <person name="Cichocki N."/>
            <person name="Veneault-Fourrey C."/>
            <person name="LaButti K."/>
            <person name="Lindquist E.A."/>
            <person name="Lipzen A."/>
            <person name="Lundell T."/>
            <person name="Morin E."/>
            <person name="Murat C."/>
            <person name="Sun H."/>
            <person name="Tunlid A."/>
            <person name="Henrissat B."/>
            <person name="Grigoriev I.V."/>
            <person name="Hibbett D.S."/>
            <person name="Martin F."/>
            <person name="Nordberg H.P."/>
            <person name="Cantor M.N."/>
            <person name="Hua S.X."/>
        </authorList>
    </citation>
    <scope>NUCLEOTIDE SEQUENCE [LARGE SCALE GENOMIC DNA]</scope>
    <source>
        <strain evidence="2 3">F 1598</strain>
    </source>
</reference>
<dbReference type="AlphaFoldDB" id="A0A0C3FAI5"/>
<proteinExistence type="predicted"/>
<keyword evidence="3" id="KW-1185">Reference proteome</keyword>
<dbReference type="HOGENOM" id="CLU_077731_0_0_1"/>
<reference evidence="3" key="2">
    <citation type="submission" date="2015-01" db="EMBL/GenBank/DDBJ databases">
        <title>Evolutionary Origins and Diversification of the Mycorrhizal Mutualists.</title>
        <authorList>
            <consortium name="DOE Joint Genome Institute"/>
            <consortium name="Mycorrhizal Genomics Consortium"/>
            <person name="Kohler A."/>
            <person name="Kuo A."/>
            <person name="Nagy L.G."/>
            <person name="Floudas D."/>
            <person name="Copeland A."/>
            <person name="Barry K.W."/>
            <person name="Cichocki N."/>
            <person name="Veneault-Fourrey C."/>
            <person name="LaButti K."/>
            <person name="Lindquist E.A."/>
            <person name="Lipzen A."/>
            <person name="Lundell T."/>
            <person name="Morin E."/>
            <person name="Murat C."/>
            <person name="Riley R."/>
            <person name="Ohm R."/>
            <person name="Sun H."/>
            <person name="Tunlid A."/>
            <person name="Henrissat B."/>
            <person name="Grigoriev I.V."/>
            <person name="Hibbett D.S."/>
            <person name="Martin F."/>
        </authorList>
    </citation>
    <scope>NUCLEOTIDE SEQUENCE [LARGE SCALE GENOMIC DNA]</scope>
    <source>
        <strain evidence="3">F 1598</strain>
    </source>
</reference>
<dbReference type="EMBL" id="KN833032">
    <property type="protein sequence ID" value="KIM76751.1"/>
    <property type="molecule type" value="Genomic_DNA"/>
</dbReference>
<name>A0A0C3FAI5_PILCF</name>
<organism evidence="2 3">
    <name type="scientific">Piloderma croceum (strain F 1598)</name>
    <dbReference type="NCBI Taxonomy" id="765440"/>
    <lineage>
        <taxon>Eukaryota</taxon>
        <taxon>Fungi</taxon>
        <taxon>Dikarya</taxon>
        <taxon>Basidiomycota</taxon>
        <taxon>Agaricomycotina</taxon>
        <taxon>Agaricomycetes</taxon>
        <taxon>Agaricomycetidae</taxon>
        <taxon>Atheliales</taxon>
        <taxon>Atheliaceae</taxon>
        <taxon>Piloderma</taxon>
    </lineage>
</organism>
<dbReference type="STRING" id="765440.A0A0C3FAI5"/>
<evidence type="ECO:0000313" key="3">
    <source>
        <dbReference type="Proteomes" id="UP000054166"/>
    </source>
</evidence>
<evidence type="ECO:0000256" key="1">
    <source>
        <dbReference type="SAM" id="MobiDB-lite"/>
    </source>
</evidence>
<gene>
    <name evidence="2" type="ORF">PILCRDRAFT_91510</name>
</gene>
<dbReference type="InParanoid" id="A0A0C3FAI5"/>
<dbReference type="Proteomes" id="UP000054166">
    <property type="component" value="Unassembled WGS sequence"/>
</dbReference>
<accession>A0A0C3FAI5</accession>